<gene>
    <name evidence="1" type="ORF">KZJ38_17530</name>
</gene>
<evidence type="ECO:0000313" key="1">
    <source>
        <dbReference type="EMBL" id="QYD68066.1"/>
    </source>
</evidence>
<accession>A0ABX8UHD1</accession>
<sequence>MNPTDQIIEGDIAHLEQVVRMLSVAYRVDIGYWERRVDALKSQATVPSHRERLEHVAIEISRIRGGMPPEAR</sequence>
<proteinExistence type="predicted"/>
<reference evidence="1 2" key="1">
    <citation type="submission" date="2021-07" db="EMBL/GenBank/DDBJ databases">
        <title>Paraburkholderia edwinii protects Aspergillus sp. from phenazines by acting as a toxin sponge.</title>
        <authorList>
            <person name="Dahlstrom K.M."/>
            <person name="Newman D.K."/>
        </authorList>
    </citation>
    <scope>NUCLEOTIDE SEQUENCE [LARGE SCALE GENOMIC DNA]</scope>
    <source>
        <strain evidence="1 2">Pe01</strain>
    </source>
</reference>
<name>A0ABX8UHD1_9BURK</name>
<keyword evidence="2" id="KW-1185">Reference proteome</keyword>
<organism evidence="1 2">
    <name type="scientific">Paraburkholderia edwinii</name>
    <dbReference type="NCBI Taxonomy" id="2861782"/>
    <lineage>
        <taxon>Bacteria</taxon>
        <taxon>Pseudomonadati</taxon>
        <taxon>Pseudomonadota</taxon>
        <taxon>Betaproteobacteria</taxon>
        <taxon>Burkholderiales</taxon>
        <taxon>Burkholderiaceae</taxon>
        <taxon>Paraburkholderia</taxon>
    </lineage>
</organism>
<dbReference type="Proteomes" id="UP000826462">
    <property type="component" value="Chromosome 1"/>
</dbReference>
<dbReference type="EMBL" id="CP080095">
    <property type="protein sequence ID" value="QYD68066.1"/>
    <property type="molecule type" value="Genomic_DNA"/>
</dbReference>
<evidence type="ECO:0000313" key="2">
    <source>
        <dbReference type="Proteomes" id="UP000826462"/>
    </source>
</evidence>
<protein>
    <submittedName>
        <fullName evidence="1">Uncharacterized protein</fullName>
    </submittedName>
</protein>
<dbReference type="RefSeq" id="WP_219797459.1">
    <property type="nucleotide sequence ID" value="NZ_CP080095.1"/>
</dbReference>